<dbReference type="Pfam" id="PF03235">
    <property type="entry name" value="GmrSD_N"/>
    <property type="match status" value="1"/>
</dbReference>
<organism evidence="3 4">
    <name type="scientific">Microcystis aeruginosa Ma_QC_Ch_20071001_S25D</name>
    <dbReference type="NCBI Taxonomy" id="2486250"/>
    <lineage>
        <taxon>Bacteria</taxon>
        <taxon>Bacillati</taxon>
        <taxon>Cyanobacteriota</taxon>
        <taxon>Cyanophyceae</taxon>
        <taxon>Oscillatoriophycideae</taxon>
        <taxon>Chroococcales</taxon>
        <taxon>Microcystaceae</taxon>
        <taxon>Microcystis</taxon>
    </lineage>
</organism>
<feature type="compositionally biased region" description="Acidic residues" evidence="1">
    <location>
        <begin position="124"/>
        <end position="136"/>
    </location>
</feature>
<evidence type="ECO:0000313" key="4">
    <source>
        <dbReference type="Proteomes" id="UP000316958"/>
    </source>
</evidence>
<dbReference type="AlphaFoldDB" id="A0A552FGE0"/>
<evidence type="ECO:0000256" key="1">
    <source>
        <dbReference type="SAM" id="MobiDB-lite"/>
    </source>
</evidence>
<dbReference type="Proteomes" id="UP000316958">
    <property type="component" value="Unassembled WGS sequence"/>
</dbReference>
<dbReference type="PANTHER" id="PTHR39639:SF1">
    <property type="entry name" value="DUF262 DOMAIN-CONTAINING PROTEIN"/>
    <property type="match status" value="1"/>
</dbReference>
<proteinExistence type="predicted"/>
<reference evidence="3 4" key="1">
    <citation type="submission" date="2019-01" db="EMBL/GenBank/DDBJ databases">
        <title>Coherence of Microcystis species and biogeography revealed through population genomics.</title>
        <authorList>
            <person name="Perez-Carrascal O.M."/>
            <person name="Terrat Y."/>
            <person name="Giani A."/>
            <person name="Fortin N."/>
            <person name="Tromas N."/>
            <person name="Shapiro B.J."/>
        </authorList>
    </citation>
    <scope>NUCLEOTIDE SEQUENCE [LARGE SCALE GENOMIC DNA]</scope>
    <source>
        <strain evidence="3">Ma_QC_Ch_20071001_S25D</strain>
    </source>
</reference>
<protein>
    <submittedName>
        <fullName evidence="3">DUF262 domain-containing protein</fullName>
    </submittedName>
</protein>
<evidence type="ECO:0000259" key="2">
    <source>
        <dbReference type="Pfam" id="PF03235"/>
    </source>
</evidence>
<comment type="caution">
    <text evidence="3">The sequence shown here is derived from an EMBL/GenBank/DDBJ whole genome shotgun (WGS) entry which is preliminary data.</text>
</comment>
<name>A0A552FGE0_MICAE</name>
<dbReference type="EMBL" id="SFBE01000332">
    <property type="protein sequence ID" value="TRU45791.1"/>
    <property type="molecule type" value="Genomic_DNA"/>
</dbReference>
<sequence>MENLAEKVALLEKEVSDERKRLSSDRLDISFGELINLYKNNELIIRPEYQRLFRWSEAQKTALIESILLSIPIPPIFVAEDKNGVWELVDGLQRVSTFISFFGELKGSGWTIDYQEDRDRSGVEEEEEIDEENGEETGERKTINKWTLQEGGLVKSLQGFNIDNLPTNLKINLKRAVCRVEILRGESSTSMKYELFKRLNSGGSKLTPQEIRNAIYRGVNPRLNELLLKVSQSEVFKSLTQLSSGKLNELYDQELVLRFFAFYKNAQNVNENMEKFLNDFMEITVHNASFDYDVYESLIMRVLELIYQIEDNKIFRNERNLFVPAYFEGILIGVAQNIETYAEDLELLKSKITQLKSDNDFKKYSGTSSNSKSRIRNRLKRVDEIFK</sequence>
<feature type="region of interest" description="Disordered" evidence="1">
    <location>
        <begin position="116"/>
        <end position="140"/>
    </location>
</feature>
<dbReference type="PANTHER" id="PTHR39639">
    <property type="entry name" value="CHROMOSOME 16, WHOLE GENOME SHOTGUN SEQUENCE"/>
    <property type="match status" value="1"/>
</dbReference>
<dbReference type="InterPro" id="IPR004919">
    <property type="entry name" value="GmrSD_N"/>
</dbReference>
<gene>
    <name evidence="3" type="ORF">EWV57_19855</name>
</gene>
<accession>A0A552FGE0</accession>
<feature type="domain" description="GmrSD restriction endonucleases N-terminal" evidence="2">
    <location>
        <begin position="33"/>
        <end position="216"/>
    </location>
</feature>
<evidence type="ECO:0000313" key="3">
    <source>
        <dbReference type="EMBL" id="TRU45791.1"/>
    </source>
</evidence>